<feature type="transmembrane region" description="Helical" evidence="7">
    <location>
        <begin position="27"/>
        <end position="47"/>
    </location>
</feature>
<keyword evidence="4 6" id="KW-0862">Zinc</keyword>
<feature type="transmembrane region" description="Helical" evidence="7">
    <location>
        <begin position="190"/>
        <end position="211"/>
    </location>
</feature>
<keyword evidence="5 6" id="KW-0482">Metalloprotease</keyword>
<evidence type="ECO:0000256" key="3">
    <source>
        <dbReference type="ARBA" id="ARBA00022801"/>
    </source>
</evidence>
<keyword evidence="7" id="KW-0812">Transmembrane</keyword>
<keyword evidence="1 6" id="KW-0645">Protease</keyword>
<dbReference type="GO" id="GO:0006508">
    <property type="term" value="P:proteolysis"/>
    <property type="evidence" value="ECO:0007669"/>
    <property type="project" value="UniProtKB-KW"/>
</dbReference>
<name>A0A9W4TID6_9FLAO</name>
<reference evidence="9" key="1">
    <citation type="submission" date="2022-09" db="EMBL/GenBank/DDBJ databases">
        <authorList>
            <person name="Duchaud E."/>
        </authorList>
    </citation>
    <scope>NUCLEOTIDE SEQUENCE</scope>
    <source>
        <strain evidence="9">TRV642</strain>
    </source>
</reference>
<evidence type="ECO:0000256" key="4">
    <source>
        <dbReference type="ARBA" id="ARBA00022833"/>
    </source>
</evidence>
<sequence length="296" mass="34933">MEIASNENLLKSFYFRKARKHKLRVKFRIMLVLFILPASSIIFFLFFNPSEYDVAANQRSLLGILFDLVILVYVLFIYLTRIKQLLPKSSYIELNQENYKEIWSICYEIIEKLDLSKLKLKIYYIKTNDIEAHITLEKGIVHLFLSRALISHSHHYPKELESILGHEFGHIVQGDSKLFLITKKAFRLPIFLNDMRLCFGIFLALLLFLFSPRQMEPALSIIVISLIYRRIYTGFNRLRKESEFLADLCSLIIIEKSEIIKIVNDYIPESNSPNYPSKKERLKSIELFKKNIIRNK</sequence>
<evidence type="ECO:0000256" key="6">
    <source>
        <dbReference type="RuleBase" id="RU003983"/>
    </source>
</evidence>
<dbReference type="EC" id="3.4.24.-" evidence="9"/>
<keyword evidence="3 6" id="KW-0378">Hydrolase</keyword>
<evidence type="ECO:0000259" key="8">
    <source>
        <dbReference type="Pfam" id="PF01435"/>
    </source>
</evidence>
<dbReference type="InterPro" id="IPR001915">
    <property type="entry name" value="Peptidase_M48"/>
</dbReference>
<protein>
    <submittedName>
        <fullName evidence="9">Protease HtpX</fullName>
        <ecNumber evidence="9">3.4.24.-</ecNumber>
    </submittedName>
</protein>
<dbReference type="KEGG" id="fcs:TRV642_2473"/>
<evidence type="ECO:0000313" key="10">
    <source>
        <dbReference type="Proteomes" id="UP001152749"/>
    </source>
</evidence>
<feature type="domain" description="Peptidase M48" evidence="8">
    <location>
        <begin position="100"/>
        <end position="284"/>
    </location>
</feature>
<evidence type="ECO:0000256" key="5">
    <source>
        <dbReference type="ARBA" id="ARBA00023049"/>
    </source>
</evidence>
<dbReference type="Gene3D" id="3.30.2010.10">
    <property type="entry name" value="Metalloproteases ('zincins'), catalytic domain"/>
    <property type="match status" value="1"/>
</dbReference>
<keyword evidence="7" id="KW-0472">Membrane</keyword>
<dbReference type="GO" id="GO:0046872">
    <property type="term" value="F:metal ion binding"/>
    <property type="evidence" value="ECO:0007669"/>
    <property type="project" value="UniProtKB-KW"/>
</dbReference>
<dbReference type="Pfam" id="PF01435">
    <property type="entry name" value="Peptidase_M48"/>
    <property type="match status" value="1"/>
</dbReference>
<gene>
    <name evidence="9" type="primary">htpX</name>
    <name evidence="9" type="ORF">TRV642_2473</name>
</gene>
<keyword evidence="2" id="KW-0479">Metal-binding</keyword>
<dbReference type="GO" id="GO:0004222">
    <property type="term" value="F:metalloendopeptidase activity"/>
    <property type="evidence" value="ECO:0007669"/>
    <property type="project" value="InterPro"/>
</dbReference>
<evidence type="ECO:0000256" key="1">
    <source>
        <dbReference type="ARBA" id="ARBA00022670"/>
    </source>
</evidence>
<organism evidence="9 10">
    <name type="scientific">Flavobacterium collinsii</name>
    <dbReference type="NCBI Taxonomy" id="1114861"/>
    <lineage>
        <taxon>Bacteria</taxon>
        <taxon>Pseudomonadati</taxon>
        <taxon>Bacteroidota</taxon>
        <taxon>Flavobacteriia</taxon>
        <taxon>Flavobacteriales</taxon>
        <taxon>Flavobacteriaceae</taxon>
        <taxon>Flavobacterium</taxon>
    </lineage>
</organism>
<feature type="transmembrane region" description="Helical" evidence="7">
    <location>
        <begin position="217"/>
        <end position="235"/>
    </location>
</feature>
<comment type="similarity">
    <text evidence="6">Belongs to the peptidase M48 family.</text>
</comment>
<dbReference type="AlphaFoldDB" id="A0A9W4TID6"/>
<comment type="cofactor">
    <cofactor evidence="6">
        <name>Zn(2+)</name>
        <dbReference type="ChEBI" id="CHEBI:29105"/>
    </cofactor>
    <text evidence="6">Binds 1 zinc ion per subunit.</text>
</comment>
<evidence type="ECO:0000313" key="9">
    <source>
        <dbReference type="EMBL" id="CAI2767342.1"/>
    </source>
</evidence>
<dbReference type="EMBL" id="OX336425">
    <property type="protein sequence ID" value="CAI2767342.1"/>
    <property type="molecule type" value="Genomic_DNA"/>
</dbReference>
<dbReference type="RefSeq" id="WP_263360287.1">
    <property type="nucleotide sequence ID" value="NZ_OX336425.1"/>
</dbReference>
<feature type="transmembrane region" description="Helical" evidence="7">
    <location>
        <begin position="59"/>
        <end position="79"/>
    </location>
</feature>
<dbReference type="Proteomes" id="UP001152749">
    <property type="component" value="Chromosome"/>
</dbReference>
<proteinExistence type="inferred from homology"/>
<keyword evidence="7" id="KW-1133">Transmembrane helix</keyword>
<evidence type="ECO:0000256" key="7">
    <source>
        <dbReference type="SAM" id="Phobius"/>
    </source>
</evidence>
<evidence type="ECO:0000256" key="2">
    <source>
        <dbReference type="ARBA" id="ARBA00022723"/>
    </source>
</evidence>
<accession>A0A9W4TID6</accession>